<keyword evidence="2" id="KW-0812">Transmembrane</keyword>
<feature type="compositionally biased region" description="Low complexity" evidence="1">
    <location>
        <begin position="213"/>
        <end position="228"/>
    </location>
</feature>
<keyword evidence="2" id="KW-0472">Membrane</keyword>
<feature type="compositionally biased region" description="Polar residues" evidence="1">
    <location>
        <begin position="229"/>
        <end position="240"/>
    </location>
</feature>
<evidence type="ECO:0000313" key="4">
    <source>
        <dbReference type="Proteomes" id="UP000183940"/>
    </source>
</evidence>
<dbReference type="AlphaFoldDB" id="A0A1L9QLD3"/>
<dbReference type="EMBL" id="MLAW01000054">
    <property type="protein sequence ID" value="OJJ18939.1"/>
    <property type="molecule type" value="Genomic_DNA"/>
</dbReference>
<feature type="region of interest" description="Disordered" evidence="1">
    <location>
        <begin position="307"/>
        <end position="341"/>
    </location>
</feature>
<feature type="region of interest" description="Disordered" evidence="1">
    <location>
        <begin position="46"/>
        <end position="163"/>
    </location>
</feature>
<sequence>MSNRFPAKPAPEPHQTYAISLPLQAALTSLNVSLEEELTRYRRYRQGYTPPLKSYALTATAQGQGGKTLELVSPPPPERPQPKRPPSPETLETPPERPASLSPSADTDLGAALSTSFADQNLAEPDTGFEADSPPEDYLESSEELLRSLAEEEEEDESPVPTPAFNPWLTPLGIGSTLLLILLCITFGVIFLNPSLMRYLFPNSPFRQPNPTVPESAPEPATTPANSSNVSQSTPRPTSEFGQLTLESLSVLEPKQPPQPSPVASPIPVASPVVAKTPVEPPTSSESNRSSGLNLRVLSLPILSAAPEPESELPPTPQGTPVQEIEPSAPLPPAPPVVPGMTVPPNPHELPQLQAATPIMPPEVPSFAEPVPEPVPPQNYLQGFTGSVPIPVDMPAEQEWMPEPVATLPESENGQSYSVVANYEDGSMMAKIQSLVPDAYLRNFADGIYVYLGSFYHREMAETFVEELKIEGISAKIYDDE</sequence>
<name>A0A1L9QLD3_9CYAN</name>
<dbReference type="STRING" id="1925591.BI308_21945"/>
<keyword evidence="4" id="KW-1185">Reference proteome</keyword>
<gene>
    <name evidence="3" type="ORF">BI308_21945</name>
</gene>
<feature type="region of interest" description="Disordered" evidence="1">
    <location>
        <begin position="274"/>
        <end position="293"/>
    </location>
</feature>
<feature type="region of interest" description="Disordered" evidence="1">
    <location>
        <begin position="209"/>
        <end position="240"/>
    </location>
</feature>
<dbReference type="Proteomes" id="UP000183940">
    <property type="component" value="Unassembled WGS sequence"/>
</dbReference>
<comment type="caution">
    <text evidence="3">The sequence shown here is derived from an EMBL/GenBank/DDBJ whole genome shotgun (WGS) entry which is preliminary data.</text>
</comment>
<feature type="compositionally biased region" description="Pro residues" evidence="1">
    <location>
        <begin position="329"/>
        <end position="341"/>
    </location>
</feature>
<reference evidence="3" key="1">
    <citation type="submission" date="2016-10" db="EMBL/GenBank/DDBJ databases">
        <title>CRISPR-Cas defence system in Roseofilum reptotaenium: evidence of a bacteriophage-cyanobacterium arms race in the coral black band disease.</title>
        <authorList>
            <person name="Buerger P."/>
            <person name="Wood-Charlson E.M."/>
            <person name="Weynberg K.D."/>
            <person name="Willis B."/>
            <person name="Van Oppen M.J."/>
        </authorList>
    </citation>
    <scope>NUCLEOTIDE SEQUENCE [LARGE SCALE GENOMIC DNA]</scope>
    <source>
        <strain evidence="3">AO1-A</strain>
    </source>
</reference>
<protein>
    <recommendedName>
        <fullName evidence="5">SPOR domain-containing protein</fullName>
    </recommendedName>
</protein>
<evidence type="ECO:0000256" key="2">
    <source>
        <dbReference type="SAM" id="Phobius"/>
    </source>
</evidence>
<organism evidence="3 4">
    <name type="scientific">Roseofilum reptotaenium AO1-A</name>
    <dbReference type="NCBI Taxonomy" id="1925591"/>
    <lineage>
        <taxon>Bacteria</taxon>
        <taxon>Bacillati</taxon>
        <taxon>Cyanobacteriota</taxon>
        <taxon>Cyanophyceae</taxon>
        <taxon>Desertifilales</taxon>
        <taxon>Desertifilaceae</taxon>
        <taxon>Roseofilum</taxon>
    </lineage>
</organism>
<feature type="compositionally biased region" description="Polar residues" evidence="1">
    <location>
        <begin position="282"/>
        <end position="293"/>
    </location>
</feature>
<feature type="compositionally biased region" description="Acidic residues" evidence="1">
    <location>
        <begin position="127"/>
        <end position="143"/>
    </location>
</feature>
<evidence type="ECO:0008006" key="5">
    <source>
        <dbReference type="Google" id="ProtNLM"/>
    </source>
</evidence>
<evidence type="ECO:0000313" key="3">
    <source>
        <dbReference type="EMBL" id="OJJ18939.1"/>
    </source>
</evidence>
<keyword evidence="2" id="KW-1133">Transmembrane helix</keyword>
<feature type="transmembrane region" description="Helical" evidence="2">
    <location>
        <begin position="168"/>
        <end position="192"/>
    </location>
</feature>
<feature type="compositionally biased region" description="Pro residues" evidence="1">
    <location>
        <begin position="73"/>
        <end position="88"/>
    </location>
</feature>
<accession>A0A1L9QLD3</accession>
<evidence type="ECO:0000256" key="1">
    <source>
        <dbReference type="SAM" id="MobiDB-lite"/>
    </source>
</evidence>
<proteinExistence type="predicted"/>